<dbReference type="VEuPathDB" id="FungiDB:JI435_034290"/>
<dbReference type="AlphaFoldDB" id="A0A7U2HYB8"/>
<keyword evidence="2" id="KW-1185">Reference proteome</keyword>
<protein>
    <submittedName>
        <fullName evidence="1">Uncharacterized protein</fullName>
    </submittedName>
</protein>
<sequence>MAAMWGYRYLHEIPSLSLLSCWWKCISERHVRLKFALIAGVTLKLARASDCKGCCPGEALFHNTWEARAT</sequence>
<dbReference type="EMBL" id="CP069025">
    <property type="protein sequence ID" value="QRC93181.1"/>
    <property type="molecule type" value="Genomic_DNA"/>
</dbReference>
<evidence type="ECO:0000313" key="1">
    <source>
        <dbReference type="EMBL" id="QRC93181.1"/>
    </source>
</evidence>
<name>A0A7U2HYB8_PHANO</name>
<dbReference type="Proteomes" id="UP000663193">
    <property type="component" value="Chromosome 3"/>
</dbReference>
<reference evidence="2" key="1">
    <citation type="journal article" date="2021" name="BMC Genomics">
        <title>Chromosome-level genome assembly and manually-curated proteome of model necrotroph Parastagonospora nodorum Sn15 reveals a genome-wide trove of candidate effector homologs, and redundancy of virulence-related functions within an accessory chromosome.</title>
        <authorList>
            <person name="Bertazzoni S."/>
            <person name="Jones D.A.B."/>
            <person name="Phan H.T."/>
            <person name="Tan K.-C."/>
            <person name="Hane J.K."/>
        </authorList>
    </citation>
    <scope>NUCLEOTIDE SEQUENCE [LARGE SCALE GENOMIC DNA]</scope>
    <source>
        <strain evidence="2">SN15 / ATCC MYA-4574 / FGSC 10173)</strain>
    </source>
</reference>
<organism evidence="1 2">
    <name type="scientific">Phaeosphaeria nodorum (strain SN15 / ATCC MYA-4574 / FGSC 10173)</name>
    <name type="common">Glume blotch fungus</name>
    <name type="synonym">Parastagonospora nodorum</name>
    <dbReference type="NCBI Taxonomy" id="321614"/>
    <lineage>
        <taxon>Eukaryota</taxon>
        <taxon>Fungi</taxon>
        <taxon>Dikarya</taxon>
        <taxon>Ascomycota</taxon>
        <taxon>Pezizomycotina</taxon>
        <taxon>Dothideomycetes</taxon>
        <taxon>Pleosporomycetidae</taxon>
        <taxon>Pleosporales</taxon>
        <taxon>Pleosporineae</taxon>
        <taxon>Phaeosphaeriaceae</taxon>
        <taxon>Parastagonospora</taxon>
    </lineage>
</organism>
<proteinExistence type="predicted"/>
<evidence type="ECO:0000313" key="2">
    <source>
        <dbReference type="Proteomes" id="UP000663193"/>
    </source>
</evidence>
<accession>A0A7U2HYB8</accession>
<gene>
    <name evidence="1" type="ORF">JI435_034290</name>
</gene>